<proteinExistence type="predicted"/>
<sequence>MDGGNDEDPLSSDFSCQENPEFLYDEVSVENLDDKINNLIHIEIEFGFQKDEAFIIPNWVSEVRSESITWALNRTAAFRCSLHTLIGSFL</sequence>
<reference evidence="1 2" key="1">
    <citation type="journal article" date="2019" name="G3 (Bethesda)">
        <title>Sequencing of a Wild Apple (Malus baccata) Genome Unravels the Differences Between Cultivated and Wild Apple Species Regarding Disease Resistance and Cold Tolerance.</title>
        <authorList>
            <person name="Chen X."/>
        </authorList>
    </citation>
    <scope>NUCLEOTIDE SEQUENCE [LARGE SCALE GENOMIC DNA]</scope>
    <source>
        <strain evidence="2">cv. Shandingzi</strain>
        <tissue evidence="1">Leaves</tissue>
    </source>
</reference>
<evidence type="ECO:0000313" key="2">
    <source>
        <dbReference type="Proteomes" id="UP000315295"/>
    </source>
</evidence>
<dbReference type="Proteomes" id="UP000315295">
    <property type="component" value="Unassembled WGS sequence"/>
</dbReference>
<accession>A0A540MSX3</accession>
<organism evidence="1 2">
    <name type="scientific">Malus baccata</name>
    <name type="common">Siberian crab apple</name>
    <name type="synonym">Pyrus baccata</name>
    <dbReference type="NCBI Taxonomy" id="106549"/>
    <lineage>
        <taxon>Eukaryota</taxon>
        <taxon>Viridiplantae</taxon>
        <taxon>Streptophyta</taxon>
        <taxon>Embryophyta</taxon>
        <taxon>Tracheophyta</taxon>
        <taxon>Spermatophyta</taxon>
        <taxon>Magnoliopsida</taxon>
        <taxon>eudicotyledons</taxon>
        <taxon>Gunneridae</taxon>
        <taxon>Pentapetalae</taxon>
        <taxon>rosids</taxon>
        <taxon>fabids</taxon>
        <taxon>Rosales</taxon>
        <taxon>Rosaceae</taxon>
        <taxon>Amygdaloideae</taxon>
        <taxon>Maleae</taxon>
        <taxon>Malus</taxon>
    </lineage>
</organism>
<evidence type="ECO:0000313" key="1">
    <source>
        <dbReference type="EMBL" id="TQE01905.1"/>
    </source>
</evidence>
<dbReference type="EMBL" id="VIEB01000187">
    <property type="protein sequence ID" value="TQE01905.1"/>
    <property type="molecule type" value="Genomic_DNA"/>
</dbReference>
<keyword evidence="2" id="KW-1185">Reference proteome</keyword>
<comment type="caution">
    <text evidence="1">The sequence shown here is derived from an EMBL/GenBank/DDBJ whole genome shotgun (WGS) entry which is preliminary data.</text>
</comment>
<protein>
    <submittedName>
        <fullName evidence="1">Uncharacterized protein</fullName>
    </submittedName>
</protein>
<name>A0A540MSX3_MALBA</name>
<dbReference type="AlphaFoldDB" id="A0A540MSX3"/>
<gene>
    <name evidence="1" type="ORF">C1H46_012529</name>
</gene>